<keyword evidence="3" id="KW-0477">Merozoite</keyword>
<keyword evidence="2" id="KW-0472">Membrane</keyword>
<keyword evidence="2" id="KW-0812">Transmembrane</keyword>
<proteinExistence type="predicted"/>
<evidence type="ECO:0000256" key="2">
    <source>
        <dbReference type="SAM" id="Phobius"/>
    </source>
</evidence>
<evidence type="ECO:0000313" key="4">
    <source>
        <dbReference type="Proteomes" id="UP000023152"/>
    </source>
</evidence>
<evidence type="ECO:0000313" key="3">
    <source>
        <dbReference type="EMBL" id="ETO20631.1"/>
    </source>
</evidence>
<name>X6N3H6_RETFI</name>
<feature type="compositionally biased region" description="Basic and acidic residues" evidence="1">
    <location>
        <begin position="23"/>
        <end position="41"/>
    </location>
</feature>
<feature type="compositionally biased region" description="Basic and acidic residues" evidence="1">
    <location>
        <begin position="49"/>
        <end position="61"/>
    </location>
</feature>
<dbReference type="EMBL" id="ASPP01012408">
    <property type="protein sequence ID" value="ETO20631.1"/>
    <property type="molecule type" value="Genomic_DNA"/>
</dbReference>
<dbReference type="AlphaFoldDB" id="X6N3H6"/>
<organism evidence="3 4">
    <name type="scientific">Reticulomyxa filosa</name>
    <dbReference type="NCBI Taxonomy" id="46433"/>
    <lineage>
        <taxon>Eukaryota</taxon>
        <taxon>Sar</taxon>
        <taxon>Rhizaria</taxon>
        <taxon>Retaria</taxon>
        <taxon>Foraminifera</taxon>
        <taxon>Monothalamids</taxon>
        <taxon>Reticulomyxidae</taxon>
        <taxon>Reticulomyxa</taxon>
    </lineage>
</organism>
<feature type="transmembrane region" description="Helical" evidence="2">
    <location>
        <begin position="314"/>
        <end position="331"/>
    </location>
</feature>
<feature type="transmembrane region" description="Helical" evidence="2">
    <location>
        <begin position="276"/>
        <end position="294"/>
    </location>
</feature>
<accession>X6N3H6</accession>
<evidence type="ECO:0000256" key="1">
    <source>
        <dbReference type="SAM" id="MobiDB-lite"/>
    </source>
</evidence>
<dbReference type="Proteomes" id="UP000023152">
    <property type="component" value="Unassembled WGS sequence"/>
</dbReference>
<gene>
    <name evidence="3" type="ORF">RFI_16587</name>
</gene>
<reference evidence="3 4" key="1">
    <citation type="journal article" date="2013" name="Curr. Biol.">
        <title>The Genome of the Foraminiferan Reticulomyxa filosa.</title>
        <authorList>
            <person name="Glockner G."/>
            <person name="Hulsmann N."/>
            <person name="Schleicher M."/>
            <person name="Noegel A.A."/>
            <person name="Eichinger L."/>
            <person name="Gallinger C."/>
            <person name="Pawlowski J."/>
            <person name="Sierra R."/>
            <person name="Euteneuer U."/>
            <person name="Pillet L."/>
            <person name="Moustafa A."/>
            <person name="Platzer M."/>
            <person name="Groth M."/>
            <person name="Szafranski K."/>
            <person name="Schliwa M."/>
        </authorList>
    </citation>
    <scope>NUCLEOTIDE SEQUENCE [LARGE SCALE GENOMIC DNA]</scope>
</reference>
<sequence length="332" mass="37850">MLFCFFILSTIFPENKTTKKILRPESKKKPSWDTKRSTWEQKKKKGVKHRNETKQNETHTEKKKIANGLATTDVLTTTTFDALTTTTDNIELTTTTTTNTATTKWYTTNPLIVQMLEAAMNYTYDLPENVYEWNLTRIEIAVSTHNPTFWTMLNPCLLVVSLPADVLSQLPVQMLIYYHLCYLIPKTNTTSTPSNVTCVPQDPCAIDYCVKPLQTSKFQPNLISKYGQQDVSKNSNDNASIPGVEMHTNLSQCGLRCDQGWQLLGITPKHQVGIDVAKIICLALSICGLLFLFYNQYHDQINSNETFGKKSLLYQLPYFITLAVFVLFCFFF</sequence>
<feature type="region of interest" description="Disordered" evidence="1">
    <location>
        <begin position="23"/>
        <end position="61"/>
    </location>
</feature>
<keyword evidence="4" id="KW-1185">Reference proteome</keyword>
<keyword evidence="2" id="KW-1133">Transmembrane helix</keyword>
<protein>
    <submittedName>
        <fullName evidence="3">Merozoite surface antigen 2</fullName>
    </submittedName>
</protein>
<comment type="caution">
    <text evidence="3">The sequence shown here is derived from an EMBL/GenBank/DDBJ whole genome shotgun (WGS) entry which is preliminary data.</text>
</comment>